<dbReference type="RefSeq" id="WP_395417828.1">
    <property type="nucleotide sequence ID" value="NZ_JBIPKE010000017.1"/>
</dbReference>
<dbReference type="EMBL" id="JBIPKE010000017">
    <property type="protein sequence ID" value="MFH6984475.1"/>
    <property type="molecule type" value="Genomic_DNA"/>
</dbReference>
<accession>A0ABW7NA25</accession>
<reference evidence="1 2" key="1">
    <citation type="journal article" date="2013" name="Int. J. Syst. Evol. Microbiol.">
        <title>Marinoscillum luteum sp. nov., isolated from marine sediment.</title>
        <authorList>
            <person name="Cha I.T."/>
            <person name="Park S.J."/>
            <person name="Kim S.J."/>
            <person name="Kim J.G."/>
            <person name="Jung M.Y."/>
            <person name="Shin K.S."/>
            <person name="Kwon K.K."/>
            <person name="Yang S.H."/>
            <person name="Seo Y.S."/>
            <person name="Rhee S.K."/>
        </authorList>
    </citation>
    <scope>NUCLEOTIDE SEQUENCE [LARGE SCALE GENOMIC DNA]</scope>
    <source>
        <strain evidence="1 2">KCTC 23939</strain>
    </source>
</reference>
<proteinExistence type="predicted"/>
<comment type="caution">
    <text evidence="1">The sequence shown here is derived from an EMBL/GenBank/DDBJ whole genome shotgun (WGS) entry which is preliminary data.</text>
</comment>
<evidence type="ECO:0000313" key="1">
    <source>
        <dbReference type="EMBL" id="MFH6984475.1"/>
    </source>
</evidence>
<name>A0ABW7NA25_9BACT</name>
<dbReference type="Proteomes" id="UP001610063">
    <property type="component" value="Unassembled WGS sequence"/>
</dbReference>
<gene>
    <name evidence="1" type="ORF">ACHKAR_13565</name>
</gene>
<keyword evidence="2" id="KW-1185">Reference proteome</keyword>
<protein>
    <submittedName>
        <fullName evidence="1">Uncharacterized protein</fullName>
    </submittedName>
</protein>
<sequence>MKITLVIIGFLLLVFLIQLGVAPAGVASQWQEKLESKDSLYMQKYDPAYELSEVSSLARKKAFLEAQLQLAEEDSIHLIVNLRDSSIHLAIHGVIIHTSKLPSIENDALLKSIPNRLYLGLFSDPVPIISIHSTILKEPIVERQAPKDPVEAALNAYEPDTLIQNPAYIRLRLAHGIDLILEQHPNPTFAEQWTRYRFRQENRPTVTSRLQRMVSLKGQEYTPDIRLKLSANDIRALYRALPAQPKVVLYF</sequence>
<organism evidence="1 2">
    <name type="scientific">Marinoscillum luteum</name>
    <dbReference type="NCBI Taxonomy" id="861051"/>
    <lineage>
        <taxon>Bacteria</taxon>
        <taxon>Pseudomonadati</taxon>
        <taxon>Bacteroidota</taxon>
        <taxon>Cytophagia</taxon>
        <taxon>Cytophagales</taxon>
        <taxon>Reichenbachiellaceae</taxon>
        <taxon>Marinoscillum</taxon>
    </lineage>
</organism>
<evidence type="ECO:0000313" key="2">
    <source>
        <dbReference type="Proteomes" id="UP001610063"/>
    </source>
</evidence>